<keyword evidence="2" id="KW-0830">Ubiquinone</keyword>
<dbReference type="GO" id="GO:0016491">
    <property type="term" value="F:oxidoreductase activity"/>
    <property type="evidence" value="ECO:0007669"/>
    <property type="project" value="InterPro"/>
</dbReference>
<dbReference type="Gene3D" id="1.10.405.20">
    <property type="match status" value="1"/>
</dbReference>
<dbReference type="KEGG" id="tti:THITH_04095"/>
<dbReference type="InterPro" id="IPR050464">
    <property type="entry name" value="Zeta_carotene_desat/Oxidored"/>
</dbReference>
<dbReference type="Proteomes" id="UP000005289">
    <property type="component" value="Chromosome"/>
</dbReference>
<proteinExistence type="predicted"/>
<name>W0DKP7_9GAMM</name>
<accession>W0DKP7</accession>
<dbReference type="InterPro" id="IPR036188">
    <property type="entry name" value="FAD/NAD-bd_sf"/>
</dbReference>
<dbReference type="OrthoDB" id="20837at2"/>
<dbReference type="STRING" id="713585.THITH_04095"/>
<dbReference type="InterPro" id="IPR002937">
    <property type="entry name" value="Amino_oxidase"/>
</dbReference>
<dbReference type="Gene3D" id="3.30.70.1990">
    <property type="match status" value="1"/>
</dbReference>
<evidence type="ECO:0000313" key="3">
    <source>
        <dbReference type="Proteomes" id="UP000005289"/>
    </source>
</evidence>
<dbReference type="HOGENOM" id="CLU_028123_1_0_6"/>
<organism evidence="2 3">
    <name type="scientific">Thioalkalivibrio paradoxus ARh 1</name>
    <dbReference type="NCBI Taxonomy" id="713585"/>
    <lineage>
        <taxon>Bacteria</taxon>
        <taxon>Pseudomonadati</taxon>
        <taxon>Pseudomonadota</taxon>
        <taxon>Gammaproteobacteria</taxon>
        <taxon>Chromatiales</taxon>
        <taxon>Ectothiorhodospiraceae</taxon>
        <taxon>Thioalkalivibrio</taxon>
    </lineage>
</organism>
<dbReference type="AlphaFoldDB" id="W0DKP7"/>
<dbReference type="EMBL" id="CP007029">
    <property type="protein sequence ID" value="AHE97578.1"/>
    <property type="molecule type" value="Genomic_DNA"/>
</dbReference>
<dbReference type="PANTHER" id="PTHR42923">
    <property type="entry name" value="PROTOPORPHYRINOGEN OXIDASE"/>
    <property type="match status" value="1"/>
</dbReference>
<keyword evidence="3" id="KW-1185">Reference proteome</keyword>
<dbReference type="Pfam" id="PF01593">
    <property type="entry name" value="Amino_oxidase"/>
    <property type="match status" value="1"/>
</dbReference>
<evidence type="ECO:0000313" key="2">
    <source>
        <dbReference type="EMBL" id="AHE97578.1"/>
    </source>
</evidence>
<dbReference type="Gene3D" id="3.50.50.60">
    <property type="entry name" value="FAD/NAD(P)-binding domain"/>
    <property type="match status" value="1"/>
</dbReference>
<protein>
    <submittedName>
        <fullName evidence="2">NADH-ubiquinone oxidoreductase subunit 6</fullName>
    </submittedName>
</protein>
<dbReference type="RefSeq" id="WP_025367249.1">
    <property type="nucleotide sequence ID" value="NZ_CP007029.1"/>
</dbReference>
<dbReference type="FunFam" id="1.10.405.20:FF:000001">
    <property type="entry name" value="Amine oxidase"/>
    <property type="match status" value="1"/>
</dbReference>
<feature type="domain" description="Amine oxidase" evidence="1">
    <location>
        <begin position="13"/>
        <end position="276"/>
    </location>
</feature>
<evidence type="ECO:0000259" key="1">
    <source>
        <dbReference type="Pfam" id="PF01593"/>
    </source>
</evidence>
<gene>
    <name evidence="2" type="ORF">THITH_04095</name>
</gene>
<sequence length="443" mass="49150">MGRQRIAVIGAGISGLATAWLLHPRFEVRLFEKAPVPGGHAHTVTVPTPGGPLAIDTGFVVYNQRNYPLLTRLFAHLEVPTQPTDMSFAYSLQPGGIEYAGTDLNTLFAQRRNLLRPRFLRMITDILRFNRLGRQLLAEHRTSGITLGQFLDQHRFGAGFTDDYLLPMAAAIWSCPTATMRAFPALGFLEFFRNHGLLDIDGRPQWRTVVGGSRSYVNRLVGQLPPGTLRHQAVAAVRRMAGGWQVNTDAGSERFAAVVFACHADDALSLLTHPRPEQASVLAACRFQDNRAVLHTDARLMPRSKRVWSSWNYLTNRQGADEQRVSVSYYMNRLHRLDQPRDYIISLNPWREPDPASVLGEFQWRHPIMDSAAIAAQRRLPAIQGQDGLYLAGAWTGFGFHEDGIRSAVSVARHLGVNAPWNSGQEAIPVPATDPITGVARAA</sequence>
<dbReference type="SUPFAM" id="SSF51905">
    <property type="entry name" value="FAD/NAD(P)-binding domain"/>
    <property type="match status" value="1"/>
</dbReference>
<reference evidence="2 3" key="1">
    <citation type="submission" date="2013-12" db="EMBL/GenBank/DDBJ databases">
        <authorList>
            <consortium name="DOE Joint Genome Institute"/>
            <person name="Muyzer G."/>
            <person name="Huntemann M."/>
            <person name="Han J."/>
            <person name="Chen A."/>
            <person name="Kyrpides N."/>
            <person name="Mavromatis K."/>
            <person name="Markowitz V."/>
            <person name="Palaniappan K."/>
            <person name="Ivanova N."/>
            <person name="Schaumberg A."/>
            <person name="Pati A."/>
            <person name="Liolios K."/>
            <person name="Nordberg H.P."/>
            <person name="Cantor M.N."/>
            <person name="Hua S.X."/>
            <person name="Woyke T."/>
        </authorList>
    </citation>
    <scope>NUCLEOTIDE SEQUENCE [LARGE SCALE GENOMIC DNA]</scope>
    <source>
        <strain evidence="2 3">ARh 1</strain>
    </source>
</reference>
<dbReference type="PANTHER" id="PTHR42923:SF17">
    <property type="entry name" value="AMINE OXIDASE DOMAIN-CONTAINING PROTEIN"/>
    <property type="match status" value="1"/>
</dbReference>